<evidence type="ECO:0000313" key="1">
    <source>
        <dbReference type="EMBL" id="CAH0556929.1"/>
    </source>
</evidence>
<proteinExistence type="predicted"/>
<dbReference type="AlphaFoldDB" id="A0A9P0FHE1"/>
<sequence length="248" mass="29042">MVSDPSDLPFFPKFETEMKIEDKILIIWFEPHFSQSHYNIKNCTSGSNACTLIAVLMASKCHHNKIQVNHPKKPLNYDLVHLFAISMLEGNKIHDHLKINNMLKHINLTVPEAIEFADKFTEGMTEWKSLVYMEPLSTSLYENIRPVYGEWIKQQKTRRSNNLYIILIADSRTVLFILQEDTDTVTIMDSHQHSASRGSFIGICRTNRLKSLCDWFSHTNIKSFKCDPKLYELSFLYFKRKQRKSKSY</sequence>
<gene>
    <name evidence="1" type="ORF">MELIAE_LOCUS7758</name>
</gene>
<organism evidence="1 2">
    <name type="scientific">Brassicogethes aeneus</name>
    <name type="common">Rape pollen beetle</name>
    <name type="synonym">Meligethes aeneus</name>
    <dbReference type="NCBI Taxonomy" id="1431903"/>
    <lineage>
        <taxon>Eukaryota</taxon>
        <taxon>Metazoa</taxon>
        <taxon>Ecdysozoa</taxon>
        <taxon>Arthropoda</taxon>
        <taxon>Hexapoda</taxon>
        <taxon>Insecta</taxon>
        <taxon>Pterygota</taxon>
        <taxon>Neoptera</taxon>
        <taxon>Endopterygota</taxon>
        <taxon>Coleoptera</taxon>
        <taxon>Polyphaga</taxon>
        <taxon>Cucujiformia</taxon>
        <taxon>Nitidulidae</taxon>
        <taxon>Meligethinae</taxon>
        <taxon>Brassicogethes</taxon>
    </lineage>
</organism>
<dbReference type="Proteomes" id="UP001154078">
    <property type="component" value="Chromosome 5"/>
</dbReference>
<dbReference type="PANTHER" id="PTHR37962">
    <property type="entry name" value="MALE STERILE (3) 76CA"/>
    <property type="match status" value="1"/>
</dbReference>
<accession>A0A9P0FHE1</accession>
<keyword evidence="2" id="KW-1185">Reference proteome</keyword>
<name>A0A9P0FHE1_BRAAE</name>
<dbReference type="OrthoDB" id="5797993at2759"/>
<dbReference type="EMBL" id="OV121136">
    <property type="protein sequence ID" value="CAH0556929.1"/>
    <property type="molecule type" value="Genomic_DNA"/>
</dbReference>
<reference evidence="1" key="1">
    <citation type="submission" date="2021-12" db="EMBL/GenBank/DDBJ databases">
        <authorList>
            <person name="King R."/>
        </authorList>
    </citation>
    <scope>NUCLEOTIDE SEQUENCE</scope>
</reference>
<evidence type="ECO:0000313" key="2">
    <source>
        <dbReference type="Proteomes" id="UP001154078"/>
    </source>
</evidence>
<dbReference type="PANTHER" id="PTHR37962:SF2">
    <property type="entry name" value="MALE STERILE (3) 76CA"/>
    <property type="match status" value="1"/>
</dbReference>
<protein>
    <submittedName>
        <fullName evidence="1">Uncharacterized protein</fullName>
    </submittedName>
</protein>